<dbReference type="eggNOG" id="COG1993">
    <property type="taxonomic scope" value="Bacteria"/>
</dbReference>
<dbReference type="HOGENOM" id="CLU_153829_0_0_7"/>
<dbReference type="RefSeq" id="WP_012647497.1">
    <property type="nucleotide sequence ID" value="NC_011979.1"/>
</dbReference>
<gene>
    <name evidence="2" type="ordered locus">Geob_2415</name>
</gene>
<proteinExistence type="inferred from homology"/>
<dbReference type="OrthoDB" id="7559118at2"/>
<evidence type="ECO:0000313" key="3">
    <source>
        <dbReference type="Proteomes" id="UP000007721"/>
    </source>
</evidence>
<keyword evidence="3" id="KW-1185">Reference proteome</keyword>
<dbReference type="InterPro" id="IPR003793">
    <property type="entry name" value="UPF0166"/>
</dbReference>
<dbReference type="InterPro" id="IPR011322">
    <property type="entry name" value="N-reg_PII-like_a/b"/>
</dbReference>
<sequence>MSDDESVVIKEYGQLRIYMTARDKVKATTNLQRFFGRSLYEDIIEAAKQDGIFSAYAYLMHSGYIPNGKIETGKLSEYHNSSLNLYIELISLREEIELFVKKHSGLLKDKAMVYKPIEGWSFGSCDTIAD</sequence>
<dbReference type="Proteomes" id="UP000007721">
    <property type="component" value="Chromosome"/>
</dbReference>
<dbReference type="AlphaFoldDB" id="B9LZY8"/>
<reference evidence="2 3" key="1">
    <citation type="submission" date="2009-01" db="EMBL/GenBank/DDBJ databases">
        <title>Complete sequence of Geobacter sp. FRC-32.</title>
        <authorList>
            <consortium name="US DOE Joint Genome Institute"/>
            <person name="Lucas S."/>
            <person name="Copeland A."/>
            <person name="Lapidus A."/>
            <person name="Glavina del Rio T."/>
            <person name="Dalin E."/>
            <person name="Tice H."/>
            <person name="Bruce D."/>
            <person name="Goodwin L."/>
            <person name="Pitluck S."/>
            <person name="Saunders E."/>
            <person name="Brettin T."/>
            <person name="Detter J.C."/>
            <person name="Han C."/>
            <person name="Larimer F."/>
            <person name="Land M."/>
            <person name="Hauser L."/>
            <person name="Kyrpides N."/>
            <person name="Ovchinnikova G."/>
            <person name="Kostka J."/>
            <person name="Richardson P."/>
        </authorList>
    </citation>
    <scope>NUCLEOTIDE SEQUENCE [LARGE SCALE GENOMIC DNA]</scope>
    <source>
        <strain evidence="3">DSM 22248 / JCM 15807 / FRC-32</strain>
    </source>
</reference>
<protein>
    <submittedName>
        <fullName evidence="2">Uncharacterized protein</fullName>
    </submittedName>
</protein>
<dbReference type="STRING" id="316067.Geob_2415"/>
<dbReference type="Pfam" id="PF02641">
    <property type="entry name" value="DUF190"/>
    <property type="match status" value="1"/>
</dbReference>
<dbReference type="KEGG" id="geo:Geob_2415"/>
<dbReference type="InterPro" id="IPR015867">
    <property type="entry name" value="N-reg_PII/ATP_PRibTrfase_C"/>
</dbReference>
<comment type="similarity">
    <text evidence="1">Belongs to the UPF0166 family.</text>
</comment>
<organism evidence="2 3">
    <name type="scientific">Geotalea daltonii (strain DSM 22248 / JCM 15807 / FRC-32)</name>
    <name type="common">Geobacter daltonii</name>
    <dbReference type="NCBI Taxonomy" id="316067"/>
    <lineage>
        <taxon>Bacteria</taxon>
        <taxon>Pseudomonadati</taxon>
        <taxon>Thermodesulfobacteriota</taxon>
        <taxon>Desulfuromonadia</taxon>
        <taxon>Geobacterales</taxon>
        <taxon>Geobacteraceae</taxon>
        <taxon>Geotalea</taxon>
    </lineage>
</organism>
<dbReference type="SUPFAM" id="SSF54913">
    <property type="entry name" value="GlnB-like"/>
    <property type="match status" value="1"/>
</dbReference>
<accession>B9LZY8</accession>
<name>B9LZY8_GEODF</name>
<dbReference type="Gene3D" id="3.30.70.120">
    <property type="match status" value="1"/>
</dbReference>
<evidence type="ECO:0000313" key="2">
    <source>
        <dbReference type="EMBL" id="ACM20768.1"/>
    </source>
</evidence>
<dbReference type="EMBL" id="CP001390">
    <property type="protein sequence ID" value="ACM20768.1"/>
    <property type="molecule type" value="Genomic_DNA"/>
</dbReference>
<evidence type="ECO:0000256" key="1">
    <source>
        <dbReference type="ARBA" id="ARBA00010554"/>
    </source>
</evidence>